<keyword evidence="8" id="KW-0449">Lipoprotein</keyword>
<dbReference type="GO" id="GO:0012505">
    <property type="term" value="C:endomembrane system"/>
    <property type="evidence" value="ECO:0007669"/>
    <property type="project" value="UniProtKB-SubCell"/>
</dbReference>
<keyword evidence="4" id="KW-0378">Hydrolase</keyword>
<dbReference type="GO" id="GO:0005525">
    <property type="term" value="F:GTP binding"/>
    <property type="evidence" value="ECO:0007669"/>
    <property type="project" value="UniProtKB-KW"/>
</dbReference>
<name>A0A197K1N5_9FUNG</name>
<keyword evidence="5" id="KW-0460">Magnesium</keyword>
<comment type="similarity">
    <text evidence="10">Belongs to the small GTPase superfamily. Rheb family.</text>
</comment>
<organism evidence="13 14">
    <name type="scientific">Linnemannia elongata AG-77</name>
    <dbReference type="NCBI Taxonomy" id="1314771"/>
    <lineage>
        <taxon>Eukaryota</taxon>
        <taxon>Fungi</taxon>
        <taxon>Fungi incertae sedis</taxon>
        <taxon>Mucoromycota</taxon>
        <taxon>Mortierellomycotina</taxon>
        <taxon>Mortierellomycetes</taxon>
        <taxon>Mortierellales</taxon>
        <taxon>Mortierellaceae</taxon>
        <taxon>Linnemannia</taxon>
    </lineage>
</organism>
<sequence>MSSSLKSSTSDAPKIRRVALMGSRAVGKSSMVVQYVHNVFNDSYFPTIEETFTKQLTFHGQLYEVEIIDTAGQDEFSIFNGRHALDVHGYVLVYSVTSRQSFDMVTVIRDKILNFTGTDWAPIVLVGNKTDLQGQRQVSKEEGDELASKWKCLNCETSAKTKENIGRAFELMLAEMEKSTDAVPEDKKGECLIL</sequence>
<evidence type="ECO:0000313" key="13">
    <source>
        <dbReference type="EMBL" id="OAQ31113.1"/>
    </source>
</evidence>
<keyword evidence="1" id="KW-0488">Methylation</keyword>
<evidence type="ECO:0000256" key="10">
    <source>
        <dbReference type="ARBA" id="ARBA00037969"/>
    </source>
</evidence>
<dbReference type="GO" id="GO:0007165">
    <property type="term" value="P:signal transduction"/>
    <property type="evidence" value="ECO:0007669"/>
    <property type="project" value="InterPro"/>
</dbReference>
<dbReference type="FunFam" id="3.40.50.300:FF:000273">
    <property type="entry name" value="GTP-binding protein Rheb homolog"/>
    <property type="match status" value="1"/>
</dbReference>
<reference evidence="13 14" key="1">
    <citation type="submission" date="2016-05" db="EMBL/GenBank/DDBJ databases">
        <title>Genome sequencing reveals origins of a unique bacterial endosymbiosis in the earliest lineages of terrestrial Fungi.</title>
        <authorList>
            <consortium name="DOE Joint Genome Institute"/>
            <person name="Uehling J."/>
            <person name="Gryganskyi A."/>
            <person name="Hameed K."/>
            <person name="Tschaplinski T."/>
            <person name="Misztal P."/>
            <person name="Wu S."/>
            <person name="Desiro A."/>
            <person name="Vande Pol N."/>
            <person name="Du Z.-Y."/>
            <person name="Zienkiewicz A."/>
            <person name="Zienkiewicz K."/>
            <person name="Morin E."/>
            <person name="Tisserant E."/>
            <person name="Splivallo R."/>
            <person name="Hainaut M."/>
            <person name="Henrissat B."/>
            <person name="Ohm R."/>
            <person name="Kuo A."/>
            <person name="Yan J."/>
            <person name="Lipzen A."/>
            <person name="Nolan M."/>
            <person name="Labutti K."/>
            <person name="Barry K."/>
            <person name="Goldstein A."/>
            <person name="Labbe J."/>
            <person name="Schadt C."/>
            <person name="Tuskan G."/>
            <person name="Grigoriev I."/>
            <person name="Martin F."/>
            <person name="Vilgalys R."/>
            <person name="Bonito G."/>
        </authorList>
    </citation>
    <scope>NUCLEOTIDE SEQUENCE [LARGE SCALE GENOMIC DNA]</scope>
    <source>
        <strain evidence="13 14">AG-77</strain>
    </source>
</reference>
<dbReference type="PROSITE" id="PS51421">
    <property type="entry name" value="RAS"/>
    <property type="match status" value="1"/>
</dbReference>
<dbReference type="Proteomes" id="UP000078512">
    <property type="component" value="Unassembled WGS sequence"/>
</dbReference>
<evidence type="ECO:0000256" key="7">
    <source>
        <dbReference type="ARBA" id="ARBA00023136"/>
    </source>
</evidence>
<evidence type="ECO:0000256" key="6">
    <source>
        <dbReference type="ARBA" id="ARBA00023134"/>
    </source>
</evidence>
<keyword evidence="7" id="KW-0472">Membrane</keyword>
<dbReference type="InterPro" id="IPR027417">
    <property type="entry name" value="P-loop_NTPase"/>
</dbReference>
<evidence type="ECO:0000256" key="1">
    <source>
        <dbReference type="ARBA" id="ARBA00022481"/>
    </source>
</evidence>
<dbReference type="SMART" id="SM00174">
    <property type="entry name" value="RHO"/>
    <property type="match status" value="1"/>
</dbReference>
<evidence type="ECO:0000256" key="9">
    <source>
        <dbReference type="ARBA" id="ARBA00023289"/>
    </source>
</evidence>
<evidence type="ECO:0000256" key="8">
    <source>
        <dbReference type="ARBA" id="ARBA00023288"/>
    </source>
</evidence>
<keyword evidence="3" id="KW-0547">Nucleotide-binding</keyword>
<dbReference type="SMART" id="SM00175">
    <property type="entry name" value="RAB"/>
    <property type="match status" value="1"/>
</dbReference>
<accession>A0A197K1N5</accession>
<keyword evidence="9" id="KW-0636">Prenylation</keyword>
<dbReference type="PROSITE" id="PS51420">
    <property type="entry name" value="RHO"/>
    <property type="match status" value="1"/>
</dbReference>
<dbReference type="InterPro" id="IPR020849">
    <property type="entry name" value="Small_GTPase_Ras-type"/>
</dbReference>
<evidence type="ECO:0000256" key="4">
    <source>
        <dbReference type="ARBA" id="ARBA00022801"/>
    </source>
</evidence>
<dbReference type="PANTHER" id="PTHR24070">
    <property type="entry name" value="RAS, DI-RAS, AND RHEB FAMILY MEMBERS OF SMALL GTPASE SUPERFAMILY"/>
    <property type="match status" value="1"/>
</dbReference>
<dbReference type="GO" id="GO:0016020">
    <property type="term" value="C:membrane"/>
    <property type="evidence" value="ECO:0007669"/>
    <property type="project" value="InterPro"/>
</dbReference>
<proteinExistence type="inferred from homology"/>
<dbReference type="GO" id="GO:0003924">
    <property type="term" value="F:GTPase activity"/>
    <property type="evidence" value="ECO:0007669"/>
    <property type="project" value="InterPro"/>
</dbReference>
<evidence type="ECO:0000313" key="14">
    <source>
        <dbReference type="Proteomes" id="UP000078512"/>
    </source>
</evidence>
<dbReference type="InterPro" id="IPR005225">
    <property type="entry name" value="Small_GTP-bd"/>
</dbReference>
<dbReference type="NCBIfam" id="TIGR00231">
    <property type="entry name" value="small_GTP"/>
    <property type="match status" value="1"/>
</dbReference>
<dbReference type="InterPro" id="IPR001806">
    <property type="entry name" value="Small_GTPase"/>
</dbReference>
<comment type="subcellular location">
    <subcellularLocation>
        <location evidence="11">Endomembrane system</location>
        <topology evidence="11">Lipid-anchor</topology>
        <orientation evidence="11">Cytoplasmic side</orientation>
    </subcellularLocation>
</comment>
<evidence type="ECO:0000256" key="2">
    <source>
        <dbReference type="ARBA" id="ARBA00022723"/>
    </source>
</evidence>
<evidence type="ECO:0000256" key="12">
    <source>
        <dbReference type="ARBA" id="ARBA00049117"/>
    </source>
</evidence>
<dbReference type="EMBL" id="KV442031">
    <property type="protein sequence ID" value="OAQ31113.1"/>
    <property type="molecule type" value="Genomic_DNA"/>
</dbReference>
<dbReference type="STRING" id="1314771.A0A197K1N5"/>
<keyword evidence="2" id="KW-0479">Metal-binding</keyword>
<evidence type="ECO:0000256" key="11">
    <source>
        <dbReference type="ARBA" id="ARBA00046278"/>
    </source>
</evidence>
<evidence type="ECO:0000256" key="5">
    <source>
        <dbReference type="ARBA" id="ARBA00022842"/>
    </source>
</evidence>
<protein>
    <submittedName>
        <fullName evidence="13">Uncharacterized protein</fullName>
    </submittedName>
</protein>
<dbReference type="OrthoDB" id="5976022at2759"/>
<evidence type="ECO:0000256" key="3">
    <source>
        <dbReference type="ARBA" id="ARBA00022741"/>
    </source>
</evidence>
<dbReference type="SMART" id="SM00173">
    <property type="entry name" value="RAS"/>
    <property type="match status" value="1"/>
</dbReference>
<comment type="catalytic activity">
    <reaction evidence="12">
        <text>GTP + H2O = GDP + phosphate + H(+)</text>
        <dbReference type="Rhea" id="RHEA:19669"/>
        <dbReference type="ChEBI" id="CHEBI:15377"/>
        <dbReference type="ChEBI" id="CHEBI:15378"/>
        <dbReference type="ChEBI" id="CHEBI:37565"/>
        <dbReference type="ChEBI" id="CHEBI:43474"/>
        <dbReference type="ChEBI" id="CHEBI:58189"/>
    </reaction>
    <physiologicalReaction direction="left-to-right" evidence="12">
        <dbReference type="Rhea" id="RHEA:19670"/>
    </physiologicalReaction>
</comment>
<keyword evidence="6" id="KW-0342">GTP-binding</keyword>
<dbReference type="AlphaFoldDB" id="A0A197K1N5"/>
<dbReference type="Gene3D" id="3.40.50.300">
    <property type="entry name" value="P-loop containing nucleotide triphosphate hydrolases"/>
    <property type="match status" value="1"/>
</dbReference>
<gene>
    <name evidence="13" type="ORF">K457DRAFT_92537</name>
</gene>
<dbReference type="PRINTS" id="PR00449">
    <property type="entry name" value="RASTRNSFRMNG"/>
</dbReference>
<dbReference type="Pfam" id="PF00071">
    <property type="entry name" value="Ras"/>
    <property type="match status" value="1"/>
</dbReference>
<dbReference type="PROSITE" id="PS51419">
    <property type="entry name" value="RAB"/>
    <property type="match status" value="1"/>
</dbReference>
<dbReference type="GO" id="GO:0046872">
    <property type="term" value="F:metal ion binding"/>
    <property type="evidence" value="ECO:0007669"/>
    <property type="project" value="UniProtKB-KW"/>
</dbReference>
<dbReference type="SUPFAM" id="SSF52540">
    <property type="entry name" value="P-loop containing nucleoside triphosphate hydrolases"/>
    <property type="match status" value="1"/>
</dbReference>
<keyword evidence="14" id="KW-1185">Reference proteome</keyword>